<dbReference type="KEGG" id="ras:RAS_p150"/>
<feature type="region of interest" description="Disordered" evidence="6">
    <location>
        <begin position="72"/>
        <end position="163"/>
    </location>
</feature>
<accession>A0A510GE56</accession>
<organism evidence="8 9">
    <name type="scientific">Rickettsia asiatica</name>
    <dbReference type="NCBI Taxonomy" id="238800"/>
    <lineage>
        <taxon>Bacteria</taxon>
        <taxon>Pseudomonadati</taxon>
        <taxon>Pseudomonadota</taxon>
        <taxon>Alphaproteobacteria</taxon>
        <taxon>Rickettsiales</taxon>
        <taxon>Rickettsiaceae</taxon>
        <taxon>Rickettsieae</taxon>
        <taxon>Rickettsia</taxon>
        <taxon>spotted fever group</taxon>
    </lineage>
</organism>
<dbReference type="Gene3D" id="2.40.128.130">
    <property type="entry name" value="Autotransporter beta-domain"/>
    <property type="match status" value="1"/>
</dbReference>
<keyword evidence="4" id="KW-0472">Membrane</keyword>
<evidence type="ECO:0000259" key="7">
    <source>
        <dbReference type="PROSITE" id="PS51208"/>
    </source>
</evidence>
<dbReference type="EMBL" id="AP019564">
    <property type="protein sequence ID" value="BBJ32419.1"/>
    <property type="molecule type" value="Genomic_DNA"/>
</dbReference>
<proteinExistence type="predicted"/>
<evidence type="ECO:0000313" key="9">
    <source>
        <dbReference type="Proteomes" id="UP000321183"/>
    </source>
</evidence>
<feature type="compositionally biased region" description="Polar residues" evidence="6">
    <location>
        <begin position="142"/>
        <end position="154"/>
    </location>
</feature>
<sequence length="466" mass="50600">MASSVTEYSEPWQDPDTPIGEAFETEFSMEQQIEPTAPPLSVFSSLEDLHISADASLGEEERVMKMLDEAIEDSGYSGSSCGGVDDWSGEDSISDTGGYDTVYTSSGSEYSEDSSDEDGIPFPPPPTAEELVELEQLSEVSNPEQTLTASISSEMQEESEYHVDSDILTQETVAEDDLQNSITEADDAAPSNEPCVQSTSMSQEELRKKAEATSAMHNQARKMSKISSKQIRHRIFARDIVTAAVASGDDDADDAAEKTHGYSIWSSGTLGSNKQKSKADSNGYSSKIAGGTIGADINLENDLLLGASFSRFNSRVKYQDQSGSSDLQSSGTSARAKYDTYIFSLYGSRPVSRNMSVAIIGSAGHSKGKKVRSKLMSFEPHLNYRVEMPREVTLIPHIGLRYEYEKVSRHKAQIASSWSIECSKKSYQALSGEIGSRVIFKSIRLNEDAVSNAISTTSITPTVPSS</sequence>
<dbReference type="InterPro" id="IPR005546">
    <property type="entry name" value="Autotransporte_beta"/>
</dbReference>
<feature type="region of interest" description="Disordered" evidence="6">
    <location>
        <begin position="1"/>
        <end position="20"/>
    </location>
</feature>
<evidence type="ECO:0000256" key="6">
    <source>
        <dbReference type="SAM" id="MobiDB-lite"/>
    </source>
</evidence>
<evidence type="ECO:0000256" key="4">
    <source>
        <dbReference type="ARBA" id="ARBA00023136"/>
    </source>
</evidence>
<keyword evidence="9" id="KW-1185">Reference proteome</keyword>
<dbReference type="AlphaFoldDB" id="A0A510GE56"/>
<keyword evidence="5" id="KW-0998">Cell outer membrane</keyword>
<dbReference type="InterPro" id="IPR006315">
    <property type="entry name" value="OM_autotransptr_brl_dom"/>
</dbReference>
<feature type="region of interest" description="Disordered" evidence="6">
    <location>
        <begin position="263"/>
        <end position="283"/>
    </location>
</feature>
<feature type="compositionally biased region" description="Polar residues" evidence="6">
    <location>
        <begin position="194"/>
        <end position="203"/>
    </location>
</feature>
<reference evidence="8 9" key="1">
    <citation type="submission" date="2019-04" db="EMBL/GenBank/DDBJ databases">
        <title>Draft genome sequence of Rickettsia asiatica Maytaro1284.</title>
        <authorList>
            <person name="Thu M."/>
            <person name="Qiu Y."/>
            <person name="Nakao R."/>
        </authorList>
    </citation>
    <scope>NUCLEOTIDE SEQUENCE [LARGE SCALE GENOMIC DNA]</scope>
    <source>
        <strain evidence="8 9">Maytaro1284</strain>
        <plasmid evidence="8 9">pRA1</plasmid>
    </source>
</reference>
<evidence type="ECO:0000256" key="2">
    <source>
        <dbReference type="ARBA" id="ARBA00022452"/>
    </source>
</evidence>
<evidence type="ECO:0000256" key="3">
    <source>
        <dbReference type="ARBA" id="ARBA00022692"/>
    </source>
</evidence>
<feature type="compositionally biased region" description="Acidic residues" evidence="6">
    <location>
        <begin position="110"/>
        <end position="119"/>
    </location>
</feature>
<gene>
    <name evidence="8" type="ORF">RAS_p150</name>
</gene>
<dbReference type="InterPro" id="IPR036709">
    <property type="entry name" value="Autotransporte_beta_dom_sf"/>
</dbReference>
<name>A0A510GE56_9RICK</name>
<dbReference type="RefSeq" id="WP_232049399.1">
    <property type="nucleotide sequence ID" value="NZ_AP019564.1"/>
</dbReference>
<comment type="subcellular location">
    <subcellularLocation>
        <location evidence="1">Cell outer membrane</location>
    </subcellularLocation>
</comment>
<keyword evidence="8" id="KW-0614">Plasmid</keyword>
<dbReference type="Pfam" id="PF03797">
    <property type="entry name" value="Autotransporter"/>
    <property type="match status" value="1"/>
</dbReference>
<dbReference type="Proteomes" id="UP000321183">
    <property type="component" value="Plasmid pRA1"/>
</dbReference>
<feature type="region of interest" description="Disordered" evidence="6">
    <location>
        <begin position="183"/>
        <end position="228"/>
    </location>
</feature>
<dbReference type="NCBIfam" id="TIGR01414">
    <property type="entry name" value="autotrans_barl"/>
    <property type="match status" value="1"/>
</dbReference>
<feature type="compositionally biased region" description="Basic residues" evidence="6">
    <location>
        <begin position="219"/>
        <end position="228"/>
    </location>
</feature>
<evidence type="ECO:0000256" key="1">
    <source>
        <dbReference type="ARBA" id="ARBA00004442"/>
    </source>
</evidence>
<geneLocation type="plasmid" evidence="8 9">
    <name>pRA1</name>
</geneLocation>
<feature type="compositionally biased region" description="Polar residues" evidence="6">
    <location>
        <begin position="264"/>
        <end position="283"/>
    </location>
</feature>
<evidence type="ECO:0000313" key="8">
    <source>
        <dbReference type="EMBL" id="BBJ32419.1"/>
    </source>
</evidence>
<protein>
    <recommendedName>
        <fullName evidence="7">Autotransporter domain-containing protein</fullName>
    </recommendedName>
</protein>
<dbReference type="GO" id="GO:0009279">
    <property type="term" value="C:cell outer membrane"/>
    <property type="evidence" value="ECO:0007669"/>
    <property type="project" value="UniProtKB-SubCell"/>
</dbReference>
<dbReference type="PROSITE" id="PS51208">
    <property type="entry name" value="AUTOTRANSPORTER"/>
    <property type="match status" value="1"/>
</dbReference>
<evidence type="ECO:0000256" key="5">
    <source>
        <dbReference type="ARBA" id="ARBA00023237"/>
    </source>
</evidence>
<feature type="domain" description="Autotransporter" evidence="7">
    <location>
        <begin position="257"/>
        <end position="466"/>
    </location>
</feature>
<dbReference type="SUPFAM" id="SSF103515">
    <property type="entry name" value="Autotransporter"/>
    <property type="match status" value="1"/>
</dbReference>
<keyword evidence="3" id="KW-0812">Transmembrane</keyword>
<keyword evidence="2" id="KW-1134">Transmembrane beta strand</keyword>